<gene>
    <name evidence="6" type="ORF">MSTE_03859</name>
</gene>
<feature type="domain" description="Amine oxidase" evidence="5">
    <location>
        <begin position="20"/>
        <end position="322"/>
    </location>
</feature>
<feature type="binding site" evidence="4">
    <location>
        <position position="177"/>
    </location>
    <ligand>
        <name>substrate</name>
    </ligand>
</feature>
<dbReference type="KEGG" id="mste:MSTE_03859"/>
<dbReference type="SUPFAM" id="SSF51905">
    <property type="entry name" value="FAD/NAD(P)-binding domain"/>
    <property type="match status" value="1"/>
</dbReference>
<keyword evidence="3 6" id="KW-0560">Oxidoreductase</keyword>
<dbReference type="EMBL" id="AP018165">
    <property type="protein sequence ID" value="BAX99157.1"/>
    <property type="molecule type" value="Genomic_DNA"/>
</dbReference>
<dbReference type="GO" id="GO:0004497">
    <property type="term" value="F:monooxygenase activity"/>
    <property type="evidence" value="ECO:0007669"/>
    <property type="project" value="UniProtKB-KW"/>
</dbReference>
<feature type="binding site" evidence="4">
    <location>
        <begin position="40"/>
        <end position="41"/>
    </location>
    <ligand>
        <name>FAD</name>
        <dbReference type="ChEBI" id="CHEBI:57692"/>
    </ligand>
</feature>
<dbReference type="Pfam" id="PF01593">
    <property type="entry name" value="Amino_oxidase"/>
    <property type="match status" value="2"/>
</dbReference>
<organism evidence="6 7">
    <name type="scientific">[Mycobacterium] stephanolepidis</name>
    <dbReference type="NCBI Taxonomy" id="1520670"/>
    <lineage>
        <taxon>Bacteria</taxon>
        <taxon>Bacillati</taxon>
        <taxon>Actinomycetota</taxon>
        <taxon>Actinomycetes</taxon>
        <taxon>Mycobacteriales</taxon>
        <taxon>Mycobacteriaceae</taxon>
        <taxon>Mycobacteroides</taxon>
    </lineage>
</organism>
<evidence type="ECO:0000256" key="4">
    <source>
        <dbReference type="PIRSR" id="PIRSR601613-1"/>
    </source>
</evidence>
<dbReference type="EC" id="1.4.3.4" evidence="6"/>
<feature type="domain" description="Amine oxidase" evidence="5">
    <location>
        <begin position="331"/>
        <end position="407"/>
    </location>
</feature>
<evidence type="ECO:0000256" key="2">
    <source>
        <dbReference type="ARBA" id="ARBA00005995"/>
    </source>
</evidence>
<feature type="binding site" evidence="4">
    <location>
        <position position="221"/>
    </location>
    <ligand>
        <name>FAD</name>
        <dbReference type="ChEBI" id="CHEBI:57692"/>
    </ligand>
</feature>
<dbReference type="SUPFAM" id="SSF54373">
    <property type="entry name" value="FAD-linked reductases, C-terminal domain"/>
    <property type="match status" value="1"/>
</dbReference>
<keyword evidence="6" id="KW-0503">Monooxygenase</keyword>
<comment type="similarity">
    <text evidence="2">Belongs to the flavin monoamine oxidase family.</text>
</comment>
<reference evidence="6 7" key="2">
    <citation type="journal article" date="2017" name="Int. J. Syst. Evol. Microbiol.">
        <title>Mycobacterium stephanolepidis sp. nov., a rapidly growing species related to Mycobacterium chelonae, isolated from marine teleost fish, Stephanolepis cirrhifer.</title>
        <authorList>
            <person name="Fukano H."/>
            <person name="Wada S."/>
            <person name="Kurata O."/>
            <person name="Katayama K."/>
            <person name="Fujiwara N."/>
            <person name="Hoshino Y."/>
        </authorList>
    </citation>
    <scope>NUCLEOTIDE SEQUENCE [LARGE SCALE GENOMIC DNA]</scope>
    <source>
        <strain evidence="6 7">NJB0901</strain>
    </source>
</reference>
<dbReference type="PANTHER" id="PTHR43563">
    <property type="entry name" value="AMINE OXIDASE"/>
    <property type="match status" value="1"/>
</dbReference>
<evidence type="ECO:0000259" key="5">
    <source>
        <dbReference type="Pfam" id="PF01593"/>
    </source>
</evidence>
<accession>A0A1Z4F1U6</accession>
<sequence length="413" mass="44258">MHRDELPQTVTTVAVVGAGLSGLTAARALHRQGVDVIVLEAAERIGGRVMGETTVLGSRLDLGGQWIGHDHHRVMELAAELGLTQFPMHTGLLPAVIDGPRRVKLPPLLPSVLILTGLEVFSRLSTPERWNATSTAEWLGKVPGRTTRRLLEVIALISWTADLDRMPIPAMISMIRHQGGLRTMLSTKGGAQDSLLVEGAGARAESLAAELGPRVKLGHRVTSVSRDERGVILDTASGQVHAAKVIVTAPPPTAARITFSPQLPAERAQMQQNMYMGSVYKAIAVYEKPFWRERNGGEFMVLDGPGRAVFDTTAPGGPGHLCVLGSLTEHVGPEILEPAGWHERSWHLDEHAGGGYMALPDIGFTEQLPLPSAPLGDIHWAGTETAHDHPGYLDGAIEAGTRAAREVTNALRG</sequence>
<evidence type="ECO:0000313" key="7">
    <source>
        <dbReference type="Proteomes" id="UP000217954"/>
    </source>
</evidence>
<protein>
    <submittedName>
        <fullName evidence="6">Monooxygenase</fullName>
        <ecNumber evidence="6">1.4.3.4</ecNumber>
    </submittedName>
</protein>
<feature type="binding site" evidence="4">
    <location>
        <position position="384"/>
    </location>
    <ligand>
        <name>FAD</name>
        <dbReference type="ChEBI" id="CHEBI:57692"/>
    </ligand>
</feature>
<dbReference type="OrthoDB" id="337830at2"/>
<feature type="binding site" evidence="4">
    <location>
        <position position="21"/>
    </location>
    <ligand>
        <name>FAD</name>
        <dbReference type="ChEBI" id="CHEBI:57692"/>
    </ligand>
</feature>
<dbReference type="PRINTS" id="PR00757">
    <property type="entry name" value="AMINEOXDASEF"/>
</dbReference>
<dbReference type="Proteomes" id="UP000217954">
    <property type="component" value="Chromosome"/>
</dbReference>
<dbReference type="Gene3D" id="3.50.50.60">
    <property type="entry name" value="FAD/NAD(P)-binding domain"/>
    <property type="match status" value="1"/>
</dbReference>
<comment type="cofactor">
    <cofactor evidence="1">
        <name>FAD</name>
        <dbReference type="ChEBI" id="CHEBI:57692"/>
    </cofactor>
</comment>
<dbReference type="InterPro" id="IPR036188">
    <property type="entry name" value="FAD/NAD-bd_sf"/>
</dbReference>
<dbReference type="InterPro" id="IPR001613">
    <property type="entry name" value="Flavin_amine_oxidase"/>
</dbReference>
<reference evidence="7" key="1">
    <citation type="journal article" date="2017" name="Genome Announc.">
        <title>Complete Genome Sequence of Mycobacterium stephanolepidis.</title>
        <authorList>
            <person name="Fukano H."/>
            <person name="Yoshida M."/>
            <person name="Katayama Y."/>
            <person name="Omatsu T."/>
            <person name="Mizutani T."/>
            <person name="Kurata O."/>
            <person name="Wada S."/>
            <person name="Hoshino Y."/>
        </authorList>
    </citation>
    <scope>NUCLEOTIDE SEQUENCE [LARGE SCALE GENOMIC DNA]</scope>
    <source>
        <strain evidence="7">NJB0901</strain>
    </source>
</reference>
<name>A0A1Z4F1U6_9MYCO</name>
<evidence type="ECO:0000313" key="6">
    <source>
        <dbReference type="EMBL" id="BAX99157.1"/>
    </source>
</evidence>
<evidence type="ECO:0000256" key="3">
    <source>
        <dbReference type="ARBA" id="ARBA00023002"/>
    </source>
</evidence>
<dbReference type="InterPro" id="IPR050703">
    <property type="entry name" value="Flavin_MAO"/>
</dbReference>
<dbReference type="PANTHER" id="PTHR43563:SF1">
    <property type="entry name" value="AMINE OXIDASE [FLAVIN-CONTAINING] B"/>
    <property type="match status" value="1"/>
</dbReference>
<proteinExistence type="inferred from homology"/>
<keyword evidence="7" id="KW-1185">Reference proteome</keyword>
<evidence type="ECO:0000256" key="1">
    <source>
        <dbReference type="ARBA" id="ARBA00001974"/>
    </source>
</evidence>
<dbReference type="AlphaFoldDB" id="A0A1Z4F1U6"/>
<dbReference type="GO" id="GO:0097621">
    <property type="term" value="F:monoamine oxidase activity"/>
    <property type="evidence" value="ECO:0007669"/>
    <property type="project" value="UniProtKB-EC"/>
</dbReference>
<dbReference type="InterPro" id="IPR002937">
    <property type="entry name" value="Amino_oxidase"/>
</dbReference>